<dbReference type="Gene3D" id="3.30.1330.40">
    <property type="entry name" value="RutC-like"/>
    <property type="match status" value="1"/>
</dbReference>
<protein>
    <submittedName>
        <fullName evidence="2">RidA family protein</fullName>
    </submittedName>
</protein>
<gene>
    <name evidence="2" type="ORF">GNZ18_34710</name>
</gene>
<dbReference type="CDD" id="cd00448">
    <property type="entry name" value="YjgF_YER057c_UK114_family"/>
    <property type="match status" value="1"/>
</dbReference>
<dbReference type="GO" id="GO:0019239">
    <property type="term" value="F:deaminase activity"/>
    <property type="evidence" value="ECO:0007669"/>
    <property type="project" value="TreeGrafter"/>
</dbReference>
<dbReference type="AlphaFoldDB" id="A0A7K1LBA6"/>
<dbReference type="Proteomes" id="UP000432015">
    <property type="component" value="Unassembled WGS sequence"/>
</dbReference>
<reference evidence="2 3" key="1">
    <citation type="submission" date="2019-11" db="EMBL/GenBank/DDBJ databases">
        <authorList>
            <person name="Cao P."/>
        </authorList>
    </citation>
    <scope>NUCLEOTIDE SEQUENCE [LARGE SCALE GENOMIC DNA]</scope>
    <source>
        <strain evidence="2 3">NEAU-AAG5</strain>
    </source>
</reference>
<sequence>MIRRWNPGTLAPPIGQYSHLASVPAGHELVMISGQVGALPDGTLAGPDAETQTRQIFANIERLLDSLGAGPHDLVKLFTLVAGAEHIQGCRAARAETFAKWYPDGDWPAHSLAVVTALAAPELTVEIEGVAALPRR</sequence>
<comment type="similarity">
    <text evidence="1">Belongs to the RutC family.</text>
</comment>
<dbReference type="Pfam" id="PF01042">
    <property type="entry name" value="Ribonuc_L-PSP"/>
    <property type="match status" value="1"/>
</dbReference>
<accession>A0A7K1LBA6</accession>
<dbReference type="InterPro" id="IPR006175">
    <property type="entry name" value="YjgF/YER057c/UK114"/>
</dbReference>
<evidence type="ECO:0000313" key="2">
    <source>
        <dbReference type="EMBL" id="MUN41702.1"/>
    </source>
</evidence>
<dbReference type="PANTHER" id="PTHR11803">
    <property type="entry name" value="2-IMINOBUTANOATE/2-IMINOPROPANOATE DEAMINASE RIDA"/>
    <property type="match status" value="1"/>
</dbReference>
<name>A0A7K1LBA6_9ACTN</name>
<dbReference type="EMBL" id="WOFH01000015">
    <property type="protein sequence ID" value="MUN41702.1"/>
    <property type="molecule type" value="Genomic_DNA"/>
</dbReference>
<dbReference type="PANTHER" id="PTHR11803:SF58">
    <property type="entry name" value="PROTEIN HMF1-RELATED"/>
    <property type="match status" value="1"/>
</dbReference>
<comment type="caution">
    <text evidence="2">The sequence shown here is derived from an EMBL/GenBank/DDBJ whole genome shotgun (WGS) entry which is preliminary data.</text>
</comment>
<dbReference type="SUPFAM" id="SSF55298">
    <property type="entry name" value="YjgF-like"/>
    <property type="match status" value="1"/>
</dbReference>
<evidence type="ECO:0000256" key="1">
    <source>
        <dbReference type="ARBA" id="ARBA00010552"/>
    </source>
</evidence>
<proteinExistence type="inferred from homology"/>
<evidence type="ECO:0000313" key="3">
    <source>
        <dbReference type="Proteomes" id="UP000432015"/>
    </source>
</evidence>
<dbReference type="InterPro" id="IPR035959">
    <property type="entry name" value="RutC-like_sf"/>
</dbReference>
<dbReference type="RefSeq" id="WP_156220875.1">
    <property type="nucleotide sequence ID" value="NZ_WOFH01000015.1"/>
</dbReference>
<organism evidence="2 3">
    <name type="scientific">Actinomadura litoris</name>
    <dbReference type="NCBI Taxonomy" id="2678616"/>
    <lineage>
        <taxon>Bacteria</taxon>
        <taxon>Bacillati</taxon>
        <taxon>Actinomycetota</taxon>
        <taxon>Actinomycetes</taxon>
        <taxon>Streptosporangiales</taxon>
        <taxon>Thermomonosporaceae</taxon>
        <taxon>Actinomadura</taxon>
    </lineage>
</organism>
<dbReference type="GO" id="GO:0005829">
    <property type="term" value="C:cytosol"/>
    <property type="evidence" value="ECO:0007669"/>
    <property type="project" value="TreeGrafter"/>
</dbReference>
<keyword evidence="3" id="KW-1185">Reference proteome</keyword>